<name>A0A932GP32_UNCTE</name>
<evidence type="ECO:0000313" key="3">
    <source>
        <dbReference type="Proteomes" id="UP000741360"/>
    </source>
</evidence>
<sequence length="135" mass="14940">MLIERLSAELAPQSRSVQYQAQLLKRRSGFILALNALAIVGETLSSSISVRSLIVFLVVVIDVFWVFYALDAAWFIEKLAGGPGQSSAVPSEEAFPEEVRKGQFRIRSTTFISVTLPTFLVLAWLVGLFLTVLSY</sequence>
<reference evidence="2" key="1">
    <citation type="submission" date="2020-07" db="EMBL/GenBank/DDBJ databases">
        <title>Huge and variable diversity of episymbiotic CPR bacteria and DPANN archaea in groundwater ecosystems.</title>
        <authorList>
            <person name="He C.Y."/>
            <person name="Keren R."/>
            <person name="Whittaker M."/>
            <person name="Farag I.F."/>
            <person name="Doudna J."/>
            <person name="Cate J.H.D."/>
            <person name="Banfield J.F."/>
        </authorList>
    </citation>
    <scope>NUCLEOTIDE SEQUENCE</scope>
    <source>
        <strain evidence="2">NC_groundwater_717_Ag_S-0.2um_59_8</strain>
    </source>
</reference>
<feature type="transmembrane region" description="Helical" evidence="1">
    <location>
        <begin position="110"/>
        <end position="133"/>
    </location>
</feature>
<proteinExistence type="predicted"/>
<accession>A0A932GP32</accession>
<evidence type="ECO:0000313" key="2">
    <source>
        <dbReference type="EMBL" id="MBI3014607.1"/>
    </source>
</evidence>
<keyword evidence="1" id="KW-0472">Membrane</keyword>
<feature type="transmembrane region" description="Helical" evidence="1">
    <location>
        <begin position="29"/>
        <end position="48"/>
    </location>
</feature>
<dbReference type="AlphaFoldDB" id="A0A932GP32"/>
<feature type="transmembrane region" description="Helical" evidence="1">
    <location>
        <begin position="54"/>
        <end position="76"/>
    </location>
</feature>
<protein>
    <submittedName>
        <fullName evidence="2">Uncharacterized protein</fullName>
    </submittedName>
</protein>
<dbReference type="EMBL" id="JACPSX010000106">
    <property type="protein sequence ID" value="MBI3014607.1"/>
    <property type="molecule type" value="Genomic_DNA"/>
</dbReference>
<gene>
    <name evidence="2" type="ORF">HYY65_06025</name>
</gene>
<keyword evidence="1" id="KW-0812">Transmembrane</keyword>
<comment type="caution">
    <text evidence="2">The sequence shown here is derived from an EMBL/GenBank/DDBJ whole genome shotgun (WGS) entry which is preliminary data.</text>
</comment>
<organism evidence="2 3">
    <name type="scientific">Tectimicrobiota bacterium</name>
    <dbReference type="NCBI Taxonomy" id="2528274"/>
    <lineage>
        <taxon>Bacteria</taxon>
        <taxon>Pseudomonadati</taxon>
        <taxon>Nitrospinota/Tectimicrobiota group</taxon>
        <taxon>Candidatus Tectimicrobiota</taxon>
    </lineage>
</organism>
<dbReference type="Proteomes" id="UP000741360">
    <property type="component" value="Unassembled WGS sequence"/>
</dbReference>
<evidence type="ECO:0000256" key="1">
    <source>
        <dbReference type="SAM" id="Phobius"/>
    </source>
</evidence>
<keyword evidence="1" id="KW-1133">Transmembrane helix</keyword>